<proteinExistence type="predicted"/>
<comment type="caution">
    <text evidence="1">The sequence shown here is derived from an EMBL/GenBank/DDBJ whole genome shotgun (WGS) entry which is preliminary data.</text>
</comment>
<gene>
    <name evidence="1" type="ORF">GX51_06663</name>
</gene>
<accession>A0A2B7WHC5</accession>
<dbReference type="EMBL" id="PDNC01000114">
    <property type="protein sequence ID" value="PGG98733.1"/>
    <property type="molecule type" value="Genomic_DNA"/>
</dbReference>
<dbReference type="AlphaFoldDB" id="A0A2B7WHC5"/>
<keyword evidence="2" id="KW-1185">Reference proteome</keyword>
<protein>
    <submittedName>
        <fullName evidence="1">Uncharacterized protein</fullName>
    </submittedName>
</protein>
<evidence type="ECO:0000313" key="1">
    <source>
        <dbReference type="EMBL" id="PGG98733.1"/>
    </source>
</evidence>
<reference evidence="1 2" key="1">
    <citation type="submission" date="2017-10" db="EMBL/GenBank/DDBJ databases">
        <title>Comparative genomics in systemic dimorphic fungi from Ajellomycetaceae.</title>
        <authorList>
            <person name="Munoz J.F."/>
            <person name="Mcewen J.G."/>
            <person name="Clay O.K."/>
            <person name="Cuomo C.A."/>
        </authorList>
    </citation>
    <scope>NUCLEOTIDE SEQUENCE [LARGE SCALE GENOMIC DNA]</scope>
    <source>
        <strain evidence="1 2">UAMH130</strain>
    </source>
</reference>
<sequence>MSAIPPCVYPDCTTFLGKPWARIDGKLYDEAATNSRKEFEDSSRLSPSRYDDAEMYFMEFCKDYLIEHDGFPKDIGRQEIMDAFREELNAIYLLEEHLRFVAHVLKCHRLTTQGLPTPWHIFLARAQTLWKSKVRTWPGFNGYPTNEYDHLVREISKEFRLESEEIDEAHPSGH</sequence>
<organism evidence="1 2">
    <name type="scientific">Blastomyces parvus</name>
    <dbReference type="NCBI Taxonomy" id="2060905"/>
    <lineage>
        <taxon>Eukaryota</taxon>
        <taxon>Fungi</taxon>
        <taxon>Dikarya</taxon>
        <taxon>Ascomycota</taxon>
        <taxon>Pezizomycotina</taxon>
        <taxon>Eurotiomycetes</taxon>
        <taxon>Eurotiomycetidae</taxon>
        <taxon>Onygenales</taxon>
        <taxon>Ajellomycetaceae</taxon>
        <taxon>Blastomyces</taxon>
    </lineage>
</organism>
<name>A0A2B7WHC5_9EURO</name>
<evidence type="ECO:0000313" key="2">
    <source>
        <dbReference type="Proteomes" id="UP000224080"/>
    </source>
</evidence>
<dbReference type="OrthoDB" id="4188577at2759"/>
<dbReference type="Proteomes" id="UP000224080">
    <property type="component" value="Unassembled WGS sequence"/>
</dbReference>